<gene>
    <name evidence="14" type="ORF">UFOPK1433_00672</name>
</gene>
<evidence type="ECO:0000256" key="9">
    <source>
        <dbReference type="ARBA" id="ARBA00022833"/>
    </source>
</evidence>
<dbReference type="GO" id="GO:1990077">
    <property type="term" value="C:primosome complex"/>
    <property type="evidence" value="ECO:0007669"/>
    <property type="project" value="UniProtKB-KW"/>
</dbReference>
<dbReference type="GO" id="GO:0003899">
    <property type="term" value="F:DNA-directed RNA polymerase activity"/>
    <property type="evidence" value="ECO:0007669"/>
    <property type="project" value="InterPro"/>
</dbReference>
<evidence type="ECO:0000259" key="13">
    <source>
        <dbReference type="PROSITE" id="PS50880"/>
    </source>
</evidence>
<evidence type="ECO:0000256" key="11">
    <source>
        <dbReference type="ARBA" id="ARBA00023125"/>
    </source>
</evidence>
<dbReference type="NCBIfam" id="TIGR01391">
    <property type="entry name" value="dnaG"/>
    <property type="match status" value="1"/>
</dbReference>
<dbReference type="Pfam" id="PF10410">
    <property type="entry name" value="DnaB_bind"/>
    <property type="match status" value="1"/>
</dbReference>
<proteinExistence type="inferred from homology"/>
<comment type="cofactor">
    <cofactor evidence="1">
        <name>Zn(2+)</name>
        <dbReference type="ChEBI" id="CHEBI:29105"/>
    </cofactor>
</comment>
<dbReference type="InterPro" id="IPR030846">
    <property type="entry name" value="DnaG_bac"/>
</dbReference>
<dbReference type="Gene3D" id="3.90.580.10">
    <property type="entry name" value="Zinc finger, CHC2-type domain"/>
    <property type="match status" value="1"/>
</dbReference>
<dbReference type="InterPro" id="IPR019475">
    <property type="entry name" value="DNA_primase_DnaB-bd"/>
</dbReference>
<dbReference type="GO" id="GO:0006269">
    <property type="term" value="P:DNA replication, synthesis of primer"/>
    <property type="evidence" value="ECO:0007669"/>
    <property type="project" value="UniProtKB-KW"/>
</dbReference>
<dbReference type="InterPro" id="IPR050219">
    <property type="entry name" value="DnaG_primase"/>
</dbReference>
<dbReference type="HAMAP" id="MF_00974">
    <property type="entry name" value="DNA_primase_DnaG"/>
    <property type="match status" value="1"/>
</dbReference>
<evidence type="ECO:0000256" key="8">
    <source>
        <dbReference type="ARBA" id="ARBA00022771"/>
    </source>
</evidence>
<dbReference type="SMART" id="SM00400">
    <property type="entry name" value="ZnF_CHCC"/>
    <property type="match status" value="1"/>
</dbReference>
<dbReference type="PROSITE" id="PS50880">
    <property type="entry name" value="TOPRIM"/>
    <property type="match status" value="1"/>
</dbReference>
<dbReference type="PIRSF" id="PIRSF002811">
    <property type="entry name" value="DnaG"/>
    <property type="match status" value="1"/>
</dbReference>
<evidence type="ECO:0000256" key="5">
    <source>
        <dbReference type="ARBA" id="ARBA00022695"/>
    </source>
</evidence>
<dbReference type="GO" id="GO:0000428">
    <property type="term" value="C:DNA-directed RNA polymerase complex"/>
    <property type="evidence" value="ECO:0007669"/>
    <property type="project" value="UniProtKB-KW"/>
</dbReference>
<evidence type="ECO:0000256" key="1">
    <source>
        <dbReference type="ARBA" id="ARBA00001947"/>
    </source>
</evidence>
<dbReference type="GO" id="GO:0003677">
    <property type="term" value="F:DNA binding"/>
    <property type="evidence" value="ECO:0007669"/>
    <property type="project" value="UniProtKB-KW"/>
</dbReference>
<keyword evidence="9" id="KW-0862">Zinc</keyword>
<keyword evidence="7" id="KW-0479">Metal-binding</keyword>
<dbReference type="InterPro" id="IPR037068">
    <property type="entry name" value="DNA_primase_core_N_sf"/>
</dbReference>
<keyword evidence="3" id="KW-0639">Primosome</keyword>
<dbReference type="InterPro" id="IPR036977">
    <property type="entry name" value="DNA_primase_Znf_CHC2"/>
</dbReference>
<evidence type="ECO:0000256" key="7">
    <source>
        <dbReference type="ARBA" id="ARBA00022723"/>
    </source>
</evidence>
<dbReference type="InterPro" id="IPR013264">
    <property type="entry name" value="DNAG_N"/>
</dbReference>
<dbReference type="Gene3D" id="3.40.1360.10">
    <property type="match status" value="1"/>
</dbReference>
<name>A0A6J6BY72_9ZZZZ</name>
<keyword evidence="11" id="KW-0238">DNA-binding</keyword>
<dbReference type="GO" id="GO:0008270">
    <property type="term" value="F:zinc ion binding"/>
    <property type="evidence" value="ECO:0007669"/>
    <property type="project" value="UniProtKB-KW"/>
</dbReference>
<dbReference type="PANTHER" id="PTHR30313">
    <property type="entry name" value="DNA PRIMASE"/>
    <property type="match status" value="1"/>
</dbReference>
<dbReference type="Pfam" id="PF08275">
    <property type="entry name" value="DNAG_N"/>
    <property type="match status" value="1"/>
</dbReference>
<dbReference type="SUPFAM" id="SSF57783">
    <property type="entry name" value="Zinc beta-ribbon"/>
    <property type="match status" value="1"/>
</dbReference>
<feature type="domain" description="Toprim" evidence="13">
    <location>
        <begin position="260"/>
        <end position="347"/>
    </location>
</feature>
<evidence type="ECO:0000256" key="6">
    <source>
        <dbReference type="ARBA" id="ARBA00022705"/>
    </source>
</evidence>
<dbReference type="EMBL" id="CAEZSN010000066">
    <property type="protein sequence ID" value="CAB4544032.1"/>
    <property type="molecule type" value="Genomic_DNA"/>
</dbReference>
<reference evidence="14" key="1">
    <citation type="submission" date="2020-05" db="EMBL/GenBank/DDBJ databases">
        <authorList>
            <person name="Chiriac C."/>
            <person name="Salcher M."/>
            <person name="Ghai R."/>
            <person name="Kavagutti S V."/>
        </authorList>
    </citation>
    <scope>NUCLEOTIDE SEQUENCE</scope>
</reference>
<keyword evidence="12" id="KW-0804">Transcription</keyword>
<evidence type="ECO:0000256" key="12">
    <source>
        <dbReference type="ARBA" id="ARBA00023163"/>
    </source>
</evidence>
<dbReference type="Pfam" id="PF01807">
    <property type="entry name" value="Zn_ribbon_DnaG"/>
    <property type="match status" value="1"/>
</dbReference>
<sequence length="616" mass="67696">MAKRIPQSDIDEVLSRVSIVDVVGDYVALKAAGNGEFKGLCPFHGEKSPSFGVSATKNLWHCFGCGEGGNLFQFLNRIDSLNFVEAVEKLATRVGYTLNYEEGGETNPNHAIRARVLEANSFAAKFFAERLADAEAEPGRQFLQGRGFDQAAATHFGVGWAPKGWSALTDHLKTLGFSEDELVTAALASKKEKGAYDRFRGRLIWPIRDSTNAVIGFGARKIFEDDQGPKYLNTSETPVYHKSNVLYGIDLAKREISKTQRVVVVEGYTDVMACHLAGITTAVATCGTAFGDDHIKILNRILVADAAKPAEVIFNFDPDEAGQKAAMRAFASAQKFNALTFIAIGPEGLDPCDLRKERGDSAIVEMIAAKRPLIEFAIERSISKFDLASREGQVAAVRAAVPILVEIQDAHIRSSYEKHLSELTLVDRAMVNQLVTEAARGVRRETVIPRQENIVQADEVNGLPPVNLNDPINRRERWLLEVVAQVPSALDEPTMTRIFRSFFSAPRHAALAKVIAPLYGKPGFVELVSSELPTDLASLWREIILTTLPVMEKGDREAYATGVVRSSLSATIEFEKQLLIQTLMQSNAAKNESQSEQIARKLVELDAELIALRAKR</sequence>
<dbReference type="Pfam" id="PF13662">
    <property type="entry name" value="Toprim_4"/>
    <property type="match status" value="1"/>
</dbReference>
<dbReference type="InterPro" id="IPR002694">
    <property type="entry name" value="Znf_CHC2"/>
</dbReference>
<dbReference type="Gene3D" id="3.90.980.10">
    <property type="entry name" value="DNA primase, catalytic core, N-terminal domain"/>
    <property type="match status" value="1"/>
</dbReference>
<dbReference type="FunFam" id="3.90.580.10:FF:000001">
    <property type="entry name" value="DNA primase"/>
    <property type="match status" value="1"/>
</dbReference>
<keyword evidence="6" id="KW-0235">DNA replication</keyword>
<dbReference type="SUPFAM" id="SSF56731">
    <property type="entry name" value="DNA primase core"/>
    <property type="match status" value="1"/>
</dbReference>
<dbReference type="SMART" id="SM00493">
    <property type="entry name" value="TOPRIM"/>
    <property type="match status" value="1"/>
</dbReference>
<dbReference type="CDD" id="cd03364">
    <property type="entry name" value="TOPRIM_DnaG_primases"/>
    <property type="match status" value="1"/>
</dbReference>
<dbReference type="GO" id="GO:0005737">
    <property type="term" value="C:cytoplasm"/>
    <property type="evidence" value="ECO:0007669"/>
    <property type="project" value="TreeGrafter"/>
</dbReference>
<evidence type="ECO:0000256" key="4">
    <source>
        <dbReference type="ARBA" id="ARBA00022679"/>
    </source>
</evidence>
<keyword evidence="10" id="KW-0460">Magnesium</keyword>
<dbReference type="AlphaFoldDB" id="A0A6J6BY72"/>
<organism evidence="14">
    <name type="scientific">freshwater metagenome</name>
    <dbReference type="NCBI Taxonomy" id="449393"/>
    <lineage>
        <taxon>unclassified sequences</taxon>
        <taxon>metagenomes</taxon>
        <taxon>ecological metagenomes</taxon>
    </lineage>
</organism>
<keyword evidence="2" id="KW-0240">DNA-directed RNA polymerase</keyword>
<keyword evidence="8" id="KW-0863">Zinc-finger</keyword>
<dbReference type="InterPro" id="IPR006295">
    <property type="entry name" value="DNA_primase_DnaG"/>
</dbReference>
<dbReference type="PANTHER" id="PTHR30313:SF2">
    <property type="entry name" value="DNA PRIMASE"/>
    <property type="match status" value="1"/>
</dbReference>
<evidence type="ECO:0000313" key="14">
    <source>
        <dbReference type="EMBL" id="CAB4544032.1"/>
    </source>
</evidence>
<evidence type="ECO:0000256" key="2">
    <source>
        <dbReference type="ARBA" id="ARBA00022478"/>
    </source>
</evidence>
<dbReference type="InterPro" id="IPR006171">
    <property type="entry name" value="TOPRIM_dom"/>
</dbReference>
<protein>
    <submittedName>
        <fullName evidence="14">Unannotated protein</fullName>
    </submittedName>
</protein>
<evidence type="ECO:0000256" key="3">
    <source>
        <dbReference type="ARBA" id="ARBA00022515"/>
    </source>
</evidence>
<accession>A0A6J6BY72</accession>
<keyword evidence="5" id="KW-0548">Nucleotidyltransferase</keyword>
<dbReference type="InterPro" id="IPR034151">
    <property type="entry name" value="TOPRIM_DnaG_bac"/>
</dbReference>
<keyword evidence="4" id="KW-0808">Transferase</keyword>
<evidence type="ECO:0000256" key="10">
    <source>
        <dbReference type="ARBA" id="ARBA00022842"/>
    </source>
</evidence>